<dbReference type="GeneID" id="37031132"/>
<evidence type="ECO:0000256" key="3">
    <source>
        <dbReference type="ARBA" id="ARBA00022692"/>
    </source>
</evidence>
<dbReference type="AlphaFoldDB" id="A0A316UPH0"/>
<evidence type="ECO:0000256" key="8">
    <source>
        <dbReference type="ARBA" id="ARBA00038077"/>
    </source>
</evidence>
<evidence type="ECO:0000256" key="5">
    <source>
        <dbReference type="ARBA" id="ARBA00022989"/>
    </source>
</evidence>
<reference evidence="11 12" key="1">
    <citation type="journal article" date="2018" name="Mol. Biol. Evol.">
        <title>Broad Genomic Sampling Reveals a Smut Pathogenic Ancestry of the Fungal Clade Ustilaginomycotina.</title>
        <authorList>
            <person name="Kijpornyongpan T."/>
            <person name="Mondo S.J."/>
            <person name="Barry K."/>
            <person name="Sandor L."/>
            <person name="Lee J."/>
            <person name="Lipzen A."/>
            <person name="Pangilinan J."/>
            <person name="LaButti K."/>
            <person name="Hainaut M."/>
            <person name="Henrissat B."/>
            <person name="Grigoriev I.V."/>
            <person name="Spatafora J.W."/>
            <person name="Aime M.C."/>
        </authorList>
    </citation>
    <scope>NUCLEOTIDE SEQUENCE [LARGE SCALE GENOMIC DNA]</scope>
    <source>
        <strain evidence="11 12">MCA 5214</strain>
    </source>
</reference>
<gene>
    <name evidence="11" type="ORF">BDZ90DRAFT_280769</name>
</gene>
<evidence type="ECO:0000256" key="4">
    <source>
        <dbReference type="ARBA" id="ARBA00022946"/>
    </source>
</evidence>
<dbReference type="RefSeq" id="XP_025360853.1">
    <property type="nucleotide sequence ID" value="XM_025509309.1"/>
</dbReference>
<evidence type="ECO:0000256" key="2">
    <source>
        <dbReference type="ARBA" id="ARBA00004325"/>
    </source>
</evidence>
<feature type="compositionally biased region" description="Basic and acidic residues" evidence="9">
    <location>
        <begin position="131"/>
        <end position="141"/>
    </location>
</feature>
<proteinExistence type="inferred from homology"/>
<name>A0A316UPH0_9BASI</name>
<comment type="subcellular location">
    <subcellularLocation>
        <location evidence="1">Membrane</location>
        <topology evidence="1">Single-pass membrane protein</topology>
    </subcellularLocation>
    <subcellularLocation>
        <location evidence="2">Mitochondrion membrane</location>
    </subcellularLocation>
</comment>
<feature type="region of interest" description="Disordered" evidence="9">
    <location>
        <begin position="66"/>
        <end position="141"/>
    </location>
</feature>
<keyword evidence="3" id="KW-0812">Transmembrane</keyword>
<feature type="chain" id="PRO_5016330427" evidence="10">
    <location>
        <begin position="29"/>
        <end position="141"/>
    </location>
</feature>
<keyword evidence="6" id="KW-0496">Mitochondrion</keyword>
<evidence type="ECO:0000256" key="1">
    <source>
        <dbReference type="ARBA" id="ARBA00004167"/>
    </source>
</evidence>
<feature type="compositionally biased region" description="Low complexity" evidence="9">
    <location>
        <begin position="98"/>
        <end position="107"/>
    </location>
</feature>
<evidence type="ECO:0000256" key="6">
    <source>
        <dbReference type="ARBA" id="ARBA00023128"/>
    </source>
</evidence>
<evidence type="ECO:0000313" key="11">
    <source>
        <dbReference type="EMBL" id="PWN26241.1"/>
    </source>
</evidence>
<feature type="compositionally biased region" description="Polar residues" evidence="9">
    <location>
        <begin position="87"/>
        <end position="97"/>
    </location>
</feature>
<organism evidence="11 12">
    <name type="scientific">Jaminaea rosea</name>
    <dbReference type="NCBI Taxonomy" id="1569628"/>
    <lineage>
        <taxon>Eukaryota</taxon>
        <taxon>Fungi</taxon>
        <taxon>Dikarya</taxon>
        <taxon>Basidiomycota</taxon>
        <taxon>Ustilaginomycotina</taxon>
        <taxon>Exobasidiomycetes</taxon>
        <taxon>Microstromatales</taxon>
        <taxon>Microstromatales incertae sedis</taxon>
        <taxon>Jaminaea</taxon>
    </lineage>
</organism>
<dbReference type="InterPro" id="IPR018625">
    <property type="entry name" value="Pet100"/>
</dbReference>
<dbReference type="GO" id="GO:0033617">
    <property type="term" value="P:mitochondrial respiratory chain complex IV assembly"/>
    <property type="evidence" value="ECO:0007669"/>
    <property type="project" value="InterPro"/>
</dbReference>
<dbReference type="PANTHER" id="PTHR33968">
    <property type="entry name" value="PROTEIN PET100 HOMOLOG, MITOCHONDRIAL"/>
    <property type="match status" value="1"/>
</dbReference>
<dbReference type="STRING" id="1569628.A0A316UPH0"/>
<keyword evidence="12" id="KW-1185">Reference proteome</keyword>
<keyword evidence="7" id="KW-0472">Membrane</keyword>
<keyword evidence="5" id="KW-1133">Transmembrane helix</keyword>
<comment type="similarity">
    <text evidence="8">Belongs to the PET100 family.</text>
</comment>
<evidence type="ECO:0000256" key="10">
    <source>
        <dbReference type="SAM" id="SignalP"/>
    </source>
</evidence>
<evidence type="ECO:0000256" key="7">
    <source>
        <dbReference type="ARBA" id="ARBA00023136"/>
    </source>
</evidence>
<sequence length="141" mass="15992">MAGPNLEVFKFGLYLFFPLAIMVHYGDPDWYRKHVLPIRDEFWPRENTLFKPPRNSTDLKSTLEEMKEQRLARRDARLAGEAAGKLGQQQEVTKARTSSSSSSSSSSRPSPVPHTAAPGTSFWTSRGTPADWEKADRRRLV</sequence>
<keyword evidence="10" id="KW-0732">Signal</keyword>
<evidence type="ECO:0000256" key="9">
    <source>
        <dbReference type="SAM" id="MobiDB-lite"/>
    </source>
</evidence>
<accession>A0A316UPH0</accession>
<dbReference type="GO" id="GO:0051082">
    <property type="term" value="F:unfolded protein binding"/>
    <property type="evidence" value="ECO:0007669"/>
    <property type="project" value="TreeGrafter"/>
</dbReference>
<protein>
    <submittedName>
        <fullName evidence="11">Uncharacterized protein</fullName>
    </submittedName>
</protein>
<keyword evidence="4" id="KW-0809">Transit peptide</keyword>
<dbReference type="OrthoDB" id="18175at2759"/>
<dbReference type="EMBL" id="KZ819672">
    <property type="protein sequence ID" value="PWN26241.1"/>
    <property type="molecule type" value="Genomic_DNA"/>
</dbReference>
<dbReference type="Proteomes" id="UP000245884">
    <property type="component" value="Unassembled WGS sequence"/>
</dbReference>
<feature type="compositionally biased region" description="Basic and acidic residues" evidence="9">
    <location>
        <begin position="66"/>
        <end position="78"/>
    </location>
</feature>
<dbReference type="GO" id="GO:0005743">
    <property type="term" value="C:mitochondrial inner membrane"/>
    <property type="evidence" value="ECO:0007669"/>
    <property type="project" value="TreeGrafter"/>
</dbReference>
<dbReference type="Pfam" id="PF09803">
    <property type="entry name" value="Pet100"/>
    <property type="match status" value="1"/>
</dbReference>
<dbReference type="PANTHER" id="PTHR33968:SF1">
    <property type="entry name" value="PROTEIN PET100 HOMOLOG, MITOCHONDRIAL"/>
    <property type="match status" value="1"/>
</dbReference>
<evidence type="ECO:0000313" key="12">
    <source>
        <dbReference type="Proteomes" id="UP000245884"/>
    </source>
</evidence>
<feature type="signal peptide" evidence="10">
    <location>
        <begin position="1"/>
        <end position="28"/>
    </location>
</feature>